<feature type="transmembrane region" description="Helical" evidence="6">
    <location>
        <begin position="156"/>
        <end position="176"/>
    </location>
</feature>
<feature type="transmembrane region" description="Helical" evidence="6">
    <location>
        <begin position="470"/>
        <end position="495"/>
    </location>
</feature>
<feature type="transmembrane region" description="Helical" evidence="6">
    <location>
        <begin position="74"/>
        <end position="94"/>
    </location>
</feature>
<reference evidence="7" key="1">
    <citation type="submission" date="2022-01" db="EMBL/GenBank/DDBJ databases">
        <title>Nocardioidaceae gen. sp. A5X3R13.</title>
        <authorList>
            <person name="Lopez Marin M.A."/>
            <person name="Uhlik O."/>
        </authorList>
    </citation>
    <scope>NUCLEOTIDE SEQUENCE</scope>
    <source>
        <strain evidence="7">A5X3R13</strain>
    </source>
</reference>
<evidence type="ECO:0000256" key="6">
    <source>
        <dbReference type="SAM" id="Phobius"/>
    </source>
</evidence>
<dbReference type="Proteomes" id="UP001164390">
    <property type="component" value="Chromosome"/>
</dbReference>
<feature type="transmembrane region" description="Helical" evidence="6">
    <location>
        <begin position="115"/>
        <end position="136"/>
    </location>
</feature>
<keyword evidence="2" id="KW-1003">Cell membrane</keyword>
<dbReference type="EMBL" id="CP094970">
    <property type="protein sequence ID" value="UYM06553.1"/>
    <property type="molecule type" value="Genomic_DNA"/>
</dbReference>
<dbReference type="InterPro" id="IPR050833">
    <property type="entry name" value="Poly_Biosynth_Transport"/>
</dbReference>
<feature type="transmembrane region" description="Helical" evidence="6">
    <location>
        <begin position="385"/>
        <end position="408"/>
    </location>
</feature>
<evidence type="ECO:0000256" key="3">
    <source>
        <dbReference type="ARBA" id="ARBA00022692"/>
    </source>
</evidence>
<dbReference type="AlphaFoldDB" id="A0AA46YNB3"/>
<feature type="transmembrane region" description="Helical" evidence="6">
    <location>
        <begin position="196"/>
        <end position="214"/>
    </location>
</feature>
<keyword evidence="4 6" id="KW-1133">Transmembrane helix</keyword>
<proteinExistence type="predicted"/>
<name>A0AA46YNB3_9ACTN</name>
<gene>
    <name evidence="7" type="ORF">L0C25_05625</name>
</gene>
<evidence type="ECO:0000256" key="4">
    <source>
        <dbReference type="ARBA" id="ARBA00022989"/>
    </source>
</evidence>
<keyword evidence="5 6" id="KW-0472">Membrane</keyword>
<feature type="transmembrane region" description="Helical" evidence="6">
    <location>
        <begin position="501"/>
        <end position="520"/>
    </location>
</feature>
<evidence type="ECO:0000256" key="5">
    <source>
        <dbReference type="ARBA" id="ARBA00023136"/>
    </source>
</evidence>
<evidence type="ECO:0000313" key="8">
    <source>
        <dbReference type="Proteomes" id="UP001164390"/>
    </source>
</evidence>
<feature type="transmembrane region" description="Helical" evidence="6">
    <location>
        <begin position="43"/>
        <end position="62"/>
    </location>
</feature>
<dbReference type="Pfam" id="PF13440">
    <property type="entry name" value="Polysacc_synt_3"/>
    <property type="match status" value="1"/>
</dbReference>
<dbReference type="PANTHER" id="PTHR30250:SF27">
    <property type="entry name" value="POLYSACCHARIDE BIOSYNTHESIS PROTEIN"/>
    <property type="match status" value="1"/>
</dbReference>
<feature type="transmembrane region" description="Helical" evidence="6">
    <location>
        <begin position="415"/>
        <end position="433"/>
    </location>
</feature>
<feature type="transmembrane region" description="Helical" evidence="6">
    <location>
        <begin position="439"/>
        <end position="458"/>
    </location>
</feature>
<dbReference type="RefSeq" id="WP_271635460.1">
    <property type="nucleotide sequence ID" value="NZ_CP094970.1"/>
</dbReference>
<sequence>MGRPPRRVVGTYAVMAKVASEAGAKPPSDRHQSTLRLLARESLLSLLGSITAGALNLLLPIVVTRQLTHDDAGIFFEATALFMVVLNVGTLGADTGVLRSLPQALARGEKNLVGVYVRTALGLPVAFAAAGGLLLAWTAPMLGPLLVHDSGTLDDAMTNCLYIVAAMLPIAVAYSVGVATTRGLGSIRVLVLVDKVGKGIVQLALVLVMAVGVGTAAGAVAGWVLAYGAALLAVVYWLVRYRRRGRDRRRTEPAVSRTERRELTRSFWSFAGPRAVSRVCNVAMQRADVLLVGAILGATDAAVYAAATRFLVLGTVFVQAIQQVMAPKISESVALDDLDRARTIYETTTTWLSLISWPVYLLAANFAYFLLGVFGPSYVSGETTAVILCLTMLVATSCGPVDTVLLMAGRSMLSLINAGVSLCVMVCADLLLIPSLGIAGAAIGWSLGILLNNMLALAQVHSTLHMHPFGAPLLVAVTSGLVCFGVVPALLHHLIADDRAALLAAVAVGSTLHATAIRMFRLTLRLDGFSIQQKKPQI</sequence>
<dbReference type="PANTHER" id="PTHR30250">
    <property type="entry name" value="PST FAMILY PREDICTED COLANIC ACID TRANSPORTER"/>
    <property type="match status" value="1"/>
</dbReference>
<organism evidence="7 8">
    <name type="scientific">Solicola gregarius</name>
    <dbReference type="NCBI Taxonomy" id="2908642"/>
    <lineage>
        <taxon>Bacteria</taxon>
        <taxon>Bacillati</taxon>
        <taxon>Actinomycetota</taxon>
        <taxon>Actinomycetes</taxon>
        <taxon>Propionibacteriales</taxon>
        <taxon>Nocardioidaceae</taxon>
        <taxon>Solicola</taxon>
    </lineage>
</organism>
<evidence type="ECO:0000256" key="1">
    <source>
        <dbReference type="ARBA" id="ARBA00004651"/>
    </source>
</evidence>
<keyword evidence="3 6" id="KW-0812">Transmembrane</keyword>
<evidence type="ECO:0000256" key="2">
    <source>
        <dbReference type="ARBA" id="ARBA00022475"/>
    </source>
</evidence>
<dbReference type="KEGG" id="sgrg:L0C25_05625"/>
<keyword evidence="8" id="KW-1185">Reference proteome</keyword>
<protein>
    <submittedName>
        <fullName evidence="7">Oligosaccharide flippase family protein</fullName>
    </submittedName>
</protein>
<feature type="transmembrane region" description="Helical" evidence="6">
    <location>
        <begin position="359"/>
        <end position="379"/>
    </location>
</feature>
<comment type="subcellular location">
    <subcellularLocation>
        <location evidence="1">Cell membrane</location>
        <topology evidence="1">Multi-pass membrane protein</topology>
    </subcellularLocation>
</comment>
<accession>A0AA46YNB3</accession>
<dbReference type="GO" id="GO:0005886">
    <property type="term" value="C:plasma membrane"/>
    <property type="evidence" value="ECO:0007669"/>
    <property type="project" value="UniProtKB-SubCell"/>
</dbReference>
<evidence type="ECO:0000313" key="7">
    <source>
        <dbReference type="EMBL" id="UYM06553.1"/>
    </source>
</evidence>
<feature type="transmembrane region" description="Helical" evidence="6">
    <location>
        <begin position="220"/>
        <end position="239"/>
    </location>
</feature>